<keyword evidence="3" id="KW-0238">DNA-binding</keyword>
<dbReference type="InterPro" id="IPR011006">
    <property type="entry name" value="CheY-like_superfamily"/>
</dbReference>
<dbReference type="KEGG" id="nml:Namu_5079"/>
<feature type="domain" description="Response regulatory" evidence="7">
    <location>
        <begin position="6"/>
        <end position="122"/>
    </location>
</feature>
<dbReference type="SMART" id="SM00421">
    <property type="entry name" value="HTH_LUXR"/>
    <property type="match status" value="1"/>
</dbReference>
<feature type="modified residue" description="4-aspartylphosphate" evidence="5">
    <location>
        <position position="57"/>
    </location>
</feature>
<dbReference type="Gene3D" id="3.40.50.2300">
    <property type="match status" value="1"/>
</dbReference>
<proteinExistence type="predicted"/>
<dbReference type="HOGENOM" id="CLU_000445_90_1_11"/>
<dbReference type="SUPFAM" id="SSF46894">
    <property type="entry name" value="C-terminal effector domain of the bipartite response regulators"/>
    <property type="match status" value="1"/>
</dbReference>
<dbReference type="CDD" id="cd06170">
    <property type="entry name" value="LuxR_C_like"/>
    <property type="match status" value="1"/>
</dbReference>
<evidence type="ECO:0000313" key="9">
    <source>
        <dbReference type="Proteomes" id="UP000002218"/>
    </source>
</evidence>
<dbReference type="SMART" id="SM00448">
    <property type="entry name" value="REC"/>
    <property type="match status" value="1"/>
</dbReference>
<dbReference type="InterPro" id="IPR039420">
    <property type="entry name" value="WalR-like"/>
</dbReference>
<keyword evidence="4" id="KW-0804">Transcription</keyword>
<reference evidence="9" key="1">
    <citation type="submission" date="2009-09" db="EMBL/GenBank/DDBJ databases">
        <title>The complete genome of Nakamurella multipartita DSM 44233.</title>
        <authorList>
            <consortium name="US DOE Joint Genome Institute (JGI-PGF)"/>
            <person name="Lucas S."/>
            <person name="Copeland A."/>
            <person name="Lapidus A."/>
            <person name="Glavina del Rio T."/>
            <person name="Dalin E."/>
            <person name="Tice H."/>
            <person name="Bruce D."/>
            <person name="Goodwin L."/>
            <person name="Pitluck S."/>
            <person name="Kyrpides N."/>
            <person name="Mavromatis K."/>
            <person name="Ivanova N."/>
            <person name="Ovchinnikova G."/>
            <person name="Sims D."/>
            <person name="Meincke L."/>
            <person name="Brettin T."/>
            <person name="Detter J.C."/>
            <person name="Han C."/>
            <person name="Larimer F."/>
            <person name="Land M."/>
            <person name="Hauser L."/>
            <person name="Markowitz V."/>
            <person name="Cheng J.-F."/>
            <person name="Hugenholtz P."/>
            <person name="Woyke T."/>
            <person name="Wu D."/>
            <person name="Klenk H.-P."/>
            <person name="Eisen J.A."/>
        </authorList>
    </citation>
    <scope>NUCLEOTIDE SEQUENCE [LARGE SCALE GENOMIC DNA]</scope>
    <source>
        <strain evidence="9">ATCC 700099 / DSM 44233 / CIP 104796 / JCM 9543 / NBRC 105858 / Y-104</strain>
    </source>
</reference>
<dbReference type="STRING" id="479431.Namu_5079"/>
<keyword evidence="2" id="KW-0805">Transcription regulation</keyword>
<evidence type="ECO:0000256" key="2">
    <source>
        <dbReference type="ARBA" id="ARBA00023015"/>
    </source>
</evidence>
<dbReference type="InterPro" id="IPR001789">
    <property type="entry name" value="Sig_transdc_resp-reg_receiver"/>
</dbReference>
<dbReference type="PANTHER" id="PTHR43214:SF24">
    <property type="entry name" value="TRANSCRIPTIONAL REGULATORY PROTEIN NARL-RELATED"/>
    <property type="match status" value="1"/>
</dbReference>
<protein>
    <submittedName>
        <fullName evidence="8">Two component transcriptional regulator, LuxR family</fullName>
    </submittedName>
</protein>
<dbReference type="InterPro" id="IPR058245">
    <property type="entry name" value="NreC/VraR/RcsB-like_REC"/>
</dbReference>
<dbReference type="EMBL" id="CP001737">
    <property type="protein sequence ID" value="ACV81350.1"/>
    <property type="molecule type" value="Genomic_DNA"/>
</dbReference>
<dbReference type="GO" id="GO:0006355">
    <property type="term" value="P:regulation of DNA-templated transcription"/>
    <property type="evidence" value="ECO:0007669"/>
    <property type="project" value="InterPro"/>
</dbReference>
<dbReference type="PROSITE" id="PS50043">
    <property type="entry name" value="HTH_LUXR_2"/>
    <property type="match status" value="1"/>
</dbReference>
<reference evidence="8 9" key="2">
    <citation type="journal article" date="2010" name="Stand. Genomic Sci.">
        <title>Complete genome sequence of Nakamurella multipartita type strain (Y-104).</title>
        <authorList>
            <person name="Tice H."/>
            <person name="Mayilraj S."/>
            <person name="Sims D."/>
            <person name="Lapidus A."/>
            <person name="Nolan M."/>
            <person name="Lucas S."/>
            <person name="Glavina Del Rio T."/>
            <person name="Copeland A."/>
            <person name="Cheng J.F."/>
            <person name="Meincke L."/>
            <person name="Bruce D."/>
            <person name="Goodwin L."/>
            <person name="Pitluck S."/>
            <person name="Ivanova N."/>
            <person name="Mavromatis K."/>
            <person name="Ovchinnikova G."/>
            <person name="Pati A."/>
            <person name="Chen A."/>
            <person name="Palaniappan K."/>
            <person name="Land M."/>
            <person name="Hauser L."/>
            <person name="Chang Y.J."/>
            <person name="Jeffries C.D."/>
            <person name="Detter J.C."/>
            <person name="Brettin T."/>
            <person name="Rohde M."/>
            <person name="Goker M."/>
            <person name="Bristow J."/>
            <person name="Eisen J.A."/>
            <person name="Markowitz V."/>
            <person name="Hugenholtz P."/>
            <person name="Kyrpides N.C."/>
            <person name="Klenk H.P."/>
            <person name="Chen F."/>
        </authorList>
    </citation>
    <scope>NUCLEOTIDE SEQUENCE [LARGE SCALE GENOMIC DNA]</scope>
    <source>
        <strain evidence="9">ATCC 700099 / DSM 44233 / CIP 104796 / JCM 9543 / NBRC 105858 / Y-104</strain>
    </source>
</reference>
<dbReference type="OrthoDB" id="9808843at2"/>
<dbReference type="PROSITE" id="PS50110">
    <property type="entry name" value="RESPONSE_REGULATORY"/>
    <property type="match status" value="1"/>
</dbReference>
<dbReference type="Proteomes" id="UP000002218">
    <property type="component" value="Chromosome"/>
</dbReference>
<dbReference type="GO" id="GO:0003677">
    <property type="term" value="F:DNA binding"/>
    <property type="evidence" value="ECO:0007669"/>
    <property type="project" value="UniProtKB-KW"/>
</dbReference>
<dbReference type="AlphaFoldDB" id="C8XB58"/>
<evidence type="ECO:0000256" key="1">
    <source>
        <dbReference type="ARBA" id="ARBA00022553"/>
    </source>
</evidence>
<dbReference type="Pfam" id="PF00072">
    <property type="entry name" value="Response_reg"/>
    <property type="match status" value="1"/>
</dbReference>
<dbReference type="InterPro" id="IPR000792">
    <property type="entry name" value="Tscrpt_reg_LuxR_C"/>
</dbReference>
<dbReference type="PROSITE" id="PS00622">
    <property type="entry name" value="HTH_LUXR_1"/>
    <property type="match status" value="1"/>
</dbReference>
<dbReference type="eggNOG" id="COG2197">
    <property type="taxonomic scope" value="Bacteria"/>
</dbReference>
<dbReference type="SUPFAM" id="SSF52172">
    <property type="entry name" value="CheY-like"/>
    <property type="match status" value="1"/>
</dbReference>
<evidence type="ECO:0000313" key="8">
    <source>
        <dbReference type="EMBL" id="ACV81350.1"/>
    </source>
</evidence>
<evidence type="ECO:0000256" key="3">
    <source>
        <dbReference type="ARBA" id="ARBA00023125"/>
    </source>
</evidence>
<dbReference type="InParanoid" id="C8XB58"/>
<sequence length="217" mass="23806">MSAPTRILLADDHTLVRRGLRLILDGEPDLQVVAEAGDGAQAVELARHGEIDLAILDIAMPRMTGLQAARELSRRGSDVRVLMLSMYDNEQYFFESLKAGACGYVLKSVADRELVQACRAAVRGDPFVCAGATSALIQDYLRRQRSGERIPDSILTAREEEVVKMIAEGHSSRAIADALVISVKTVDRHRANVLHKLGLHDRLALTRFAIRAGLIEP</sequence>
<dbReference type="CDD" id="cd17535">
    <property type="entry name" value="REC_NarL-like"/>
    <property type="match status" value="1"/>
</dbReference>
<dbReference type="PANTHER" id="PTHR43214">
    <property type="entry name" value="TWO-COMPONENT RESPONSE REGULATOR"/>
    <property type="match status" value="1"/>
</dbReference>
<accession>C8XB58</accession>
<dbReference type="GO" id="GO:0000160">
    <property type="term" value="P:phosphorelay signal transduction system"/>
    <property type="evidence" value="ECO:0007669"/>
    <property type="project" value="InterPro"/>
</dbReference>
<organism evidence="8 9">
    <name type="scientific">Nakamurella multipartita (strain ATCC 700099 / DSM 44233 / CIP 104796 / JCM 9543 / NBRC 105858 / Y-104)</name>
    <name type="common">Microsphaera multipartita</name>
    <dbReference type="NCBI Taxonomy" id="479431"/>
    <lineage>
        <taxon>Bacteria</taxon>
        <taxon>Bacillati</taxon>
        <taxon>Actinomycetota</taxon>
        <taxon>Actinomycetes</taxon>
        <taxon>Nakamurellales</taxon>
        <taxon>Nakamurellaceae</taxon>
        <taxon>Nakamurella</taxon>
    </lineage>
</organism>
<dbReference type="InterPro" id="IPR016032">
    <property type="entry name" value="Sig_transdc_resp-reg_C-effctor"/>
</dbReference>
<keyword evidence="1 5" id="KW-0597">Phosphoprotein</keyword>
<dbReference type="Pfam" id="PF00196">
    <property type="entry name" value="GerE"/>
    <property type="match status" value="1"/>
</dbReference>
<dbReference type="RefSeq" id="WP_015750158.1">
    <property type="nucleotide sequence ID" value="NC_013235.1"/>
</dbReference>
<evidence type="ECO:0000259" key="6">
    <source>
        <dbReference type="PROSITE" id="PS50043"/>
    </source>
</evidence>
<evidence type="ECO:0000256" key="4">
    <source>
        <dbReference type="ARBA" id="ARBA00023163"/>
    </source>
</evidence>
<gene>
    <name evidence="8" type="ordered locus">Namu_5079</name>
</gene>
<keyword evidence="9" id="KW-1185">Reference proteome</keyword>
<evidence type="ECO:0000256" key="5">
    <source>
        <dbReference type="PROSITE-ProRule" id="PRU00169"/>
    </source>
</evidence>
<feature type="domain" description="HTH luxR-type" evidence="6">
    <location>
        <begin position="148"/>
        <end position="213"/>
    </location>
</feature>
<dbReference type="PRINTS" id="PR00038">
    <property type="entry name" value="HTHLUXR"/>
</dbReference>
<evidence type="ECO:0000259" key="7">
    <source>
        <dbReference type="PROSITE" id="PS50110"/>
    </source>
</evidence>
<name>C8XB58_NAKMY</name>